<sequence length="158" mass="17245">MGNDTLTLISGEKKGCIKNIKVGPYPTKALFTKDGEYIVVCESNLGSDQKGSISILSTKNLRVLYRISVGNSPVDMVIDDNICYVSNFGDGTLSFVDINYYEETNRIKIGGMPRGIVKEGNELYVGDNYNNVLIKIDLESGNKKNIPIGGEPTGMILI</sequence>
<accession>A0A645CHM8</accession>
<dbReference type="SUPFAM" id="SSF51004">
    <property type="entry name" value="C-terminal (heme d1) domain of cytochrome cd1-nitrite reductase"/>
    <property type="match status" value="1"/>
</dbReference>
<dbReference type="Gene3D" id="2.130.10.10">
    <property type="entry name" value="YVTN repeat-like/Quinoprotein amine dehydrogenase"/>
    <property type="match status" value="1"/>
</dbReference>
<organism evidence="1">
    <name type="scientific">bioreactor metagenome</name>
    <dbReference type="NCBI Taxonomy" id="1076179"/>
    <lineage>
        <taxon>unclassified sequences</taxon>
        <taxon>metagenomes</taxon>
        <taxon>ecological metagenomes</taxon>
    </lineage>
</organism>
<protein>
    <submittedName>
        <fullName evidence="1">Uncharacterized protein</fullName>
    </submittedName>
</protein>
<dbReference type="PANTHER" id="PTHR47197">
    <property type="entry name" value="PROTEIN NIRF"/>
    <property type="match status" value="1"/>
</dbReference>
<dbReference type="EMBL" id="VSSQ01027288">
    <property type="protein sequence ID" value="MPM76450.1"/>
    <property type="molecule type" value="Genomic_DNA"/>
</dbReference>
<dbReference type="InterPro" id="IPR015943">
    <property type="entry name" value="WD40/YVTN_repeat-like_dom_sf"/>
</dbReference>
<name>A0A645CHM8_9ZZZZ</name>
<evidence type="ECO:0000313" key="1">
    <source>
        <dbReference type="EMBL" id="MPM76450.1"/>
    </source>
</evidence>
<dbReference type="InterPro" id="IPR011048">
    <property type="entry name" value="Haem_d1_sf"/>
</dbReference>
<dbReference type="AlphaFoldDB" id="A0A645CHM8"/>
<gene>
    <name evidence="1" type="ORF">SDC9_123448</name>
</gene>
<comment type="caution">
    <text evidence="1">The sequence shown here is derived from an EMBL/GenBank/DDBJ whole genome shotgun (WGS) entry which is preliminary data.</text>
</comment>
<proteinExistence type="predicted"/>
<dbReference type="PANTHER" id="PTHR47197:SF3">
    <property type="entry name" value="DIHYDRO-HEME D1 DEHYDROGENASE"/>
    <property type="match status" value="1"/>
</dbReference>
<dbReference type="InterPro" id="IPR051200">
    <property type="entry name" value="Host-pathogen_enzymatic-act"/>
</dbReference>
<reference evidence="1" key="1">
    <citation type="submission" date="2019-08" db="EMBL/GenBank/DDBJ databases">
        <authorList>
            <person name="Kucharzyk K."/>
            <person name="Murdoch R.W."/>
            <person name="Higgins S."/>
            <person name="Loffler F."/>
        </authorList>
    </citation>
    <scope>NUCLEOTIDE SEQUENCE</scope>
</reference>